<comment type="similarity">
    <text evidence="2">Belongs to the eukaryotic RPC34/RPC39 RNA polymerase subunit family.</text>
</comment>
<keyword evidence="5" id="KW-0539">Nucleus</keyword>
<dbReference type="GO" id="GO:0005666">
    <property type="term" value="C:RNA polymerase III complex"/>
    <property type="evidence" value="ECO:0007669"/>
    <property type="project" value="UniProtKB-ARBA"/>
</dbReference>
<evidence type="ECO:0000256" key="4">
    <source>
        <dbReference type="ARBA" id="ARBA00023163"/>
    </source>
</evidence>
<reference evidence="8" key="1">
    <citation type="journal article" date="2024" name="IScience">
        <title>Strigolactones Initiate the Formation of Haustorium-like Structures in Castilleja.</title>
        <authorList>
            <person name="Buerger M."/>
            <person name="Peterson D."/>
            <person name="Chory J."/>
        </authorList>
    </citation>
    <scope>NUCLEOTIDE SEQUENCE [LARGE SCALE GENOMIC DNA]</scope>
</reference>
<evidence type="ECO:0000256" key="5">
    <source>
        <dbReference type="ARBA" id="ARBA00023242"/>
    </source>
</evidence>
<dbReference type="PANTHER" id="PTHR12780">
    <property type="entry name" value="RNA POLYMERASE III DNA DIRECTED , 39KD SUBUNIT-RELATED"/>
    <property type="match status" value="1"/>
</dbReference>
<feature type="region of interest" description="Disordered" evidence="6">
    <location>
        <begin position="35"/>
        <end position="64"/>
    </location>
</feature>
<keyword evidence="3" id="KW-0240">DNA-directed RNA polymerase</keyword>
<name>A0ABD3DZ45_9LAMI</name>
<comment type="subcellular location">
    <subcellularLocation>
        <location evidence="1">Nucleus</location>
    </subcellularLocation>
</comment>
<dbReference type="FunFam" id="1.10.10.10:FF:000116">
    <property type="entry name" value="DNA-directed RNA polymerase III subunit RPC6"/>
    <property type="match status" value="1"/>
</dbReference>
<accession>A0ABD3DZ45</accession>
<sequence length="277" mass="30467">MKSHFSISQLRLTRHLMSDPVPSDSAQVKMVILTERMSRPPVNPSSLKRKRPETQPPGPAGDAESTILRLIKNTGDSGILLRDIKKESKIPDNMCTKALKSLTAKNMIKQVVNIKNKGRKIYMAVEFEPSKELSGGDWYVDGELDKGFIDVLKKICYRFIGKQKVSTIDGVHLEVKKSEYVTVEVTKQQIGEILNSLVLDNEILEVKSTGLGEYYSIPKGTTCYRTGDGGAAKGPPKTGGFASIPCGACPRISDCSTDGLISPTTCVYYTKCLDIEF</sequence>
<keyword evidence="8" id="KW-1185">Reference proteome</keyword>
<evidence type="ECO:0000313" key="7">
    <source>
        <dbReference type="EMBL" id="KAL3646877.1"/>
    </source>
</evidence>
<dbReference type="EMBL" id="JAVIJP010000011">
    <property type="protein sequence ID" value="KAL3646877.1"/>
    <property type="molecule type" value="Genomic_DNA"/>
</dbReference>
<dbReference type="InterPro" id="IPR036388">
    <property type="entry name" value="WH-like_DNA-bd_sf"/>
</dbReference>
<gene>
    <name evidence="7" type="ORF">CASFOL_009421</name>
</gene>
<evidence type="ECO:0000256" key="6">
    <source>
        <dbReference type="SAM" id="MobiDB-lite"/>
    </source>
</evidence>
<dbReference type="Proteomes" id="UP001632038">
    <property type="component" value="Unassembled WGS sequence"/>
</dbReference>
<evidence type="ECO:0008006" key="9">
    <source>
        <dbReference type="Google" id="ProtNLM"/>
    </source>
</evidence>
<dbReference type="AlphaFoldDB" id="A0ABD3DZ45"/>
<dbReference type="InterPro" id="IPR007832">
    <property type="entry name" value="RNA_pol_Rpc34"/>
</dbReference>
<dbReference type="InterPro" id="IPR016049">
    <property type="entry name" value="RNA_pol_Rpc34-like"/>
</dbReference>
<dbReference type="Pfam" id="PF05158">
    <property type="entry name" value="RNA_pol_Rpc34"/>
    <property type="match status" value="1"/>
</dbReference>
<dbReference type="GO" id="GO:0005654">
    <property type="term" value="C:nucleoplasm"/>
    <property type="evidence" value="ECO:0007669"/>
    <property type="project" value="UniProtKB-ARBA"/>
</dbReference>
<dbReference type="Gene3D" id="1.10.10.10">
    <property type="entry name" value="Winged helix-like DNA-binding domain superfamily/Winged helix DNA-binding domain"/>
    <property type="match status" value="1"/>
</dbReference>
<protein>
    <recommendedName>
        <fullName evidence="9">DNA-directed RNA polymerase III subunit RPC6</fullName>
    </recommendedName>
</protein>
<evidence type="ECO:0000256" key="2">
    <source>
        <dbReference type="ARBA" id="ARBA00011038"/>
    </source>
</evidence>
<dbReference type="GO" id="GO:0005737">
    <property type="term" value="C:cytoplasm"/>
    <property type="evidence" value="ECO:0007669"/>
    <property type="project" value="UniProtKB-ARBA"/>
</dbReference>
<dbReference type="SUPFAM" id="SSF46785">
    <property type="entry name" value="Winged helix' DNA-binding domain"/>
    <property type="match status" value="1"/>
</dbReference>
<evidence type="ECO:0000256" key="3">
    <source>
        <dbReference type="ARBA" id="ARBA00022478"/>
    </source>
</evidence>
<organism evidence="7 8">
    <name type="scientific">Castilleja foliolosa</name>
    <dbReference type="NCBI Taxonomy" id="1961234"/>
    <lineage>
        <taxon>Eukaryota</taxon>
        <taxon>Viridiplantae</taxon>
        <taxon>Streptophyta</taxon>
        <taxon>Embryophyta</taxon>
        <taxon>Tracheophyta</taxon>
        <taxon>Spermatophyta</taxon>
        <taxon>Magnoliopsida</taxon>
        <taxon>eudicotyledons</taxon>
        <taxon>Gunneridae</taxon>
        <taxon>Pentapetalae</taxon>
        <taxon>asterids</taxon>
        <taxon>lamiids</taxon>
        <taxon>Lamiales</taxon>
        <taxon>Orobanchaceae</taxon>
        <taxon>Pedicularideae</taxon>
        <taxon>Castillejinae</taxon>
        <taxon>Castilleja</taxon>
    </lineage>
</organism>
<evidence type="ECO:0000256" key="1">
    <source>
        <dbReference type="ARBA" id="ARBA00004123"/>
    </source>
</evidence>
<keyword evidence="4" id="KW-0804">Transcription</keyword>
<dbReference type="InterPro" id="IPR036390">
    <property type="entry name" value="WH_DNA-bd_sf"/>
</dbReference>
<evidence type="ECO:0000313" key="8">
    <source>
        <dbReference type="Proteomes" id="UP001632038"/>
    </source>
</evidence>
<proteinExistence type="inferred from homology"/>
<comment type="caution">
    <text evidence="7">The sequence shown here is derived from an EMBL/GenBank/DDBJ whole genome shotgun (WGS) entry which is preliminary data.</text>
</comment>